<evidence type="ECO:0000259" key="1">
    <source>
        <dbReference type="Pfam" id="PF13290"/>
    </source>
</evidence>
<dbReference type="InterPro" id="IPR059177">
    <property type="entry name" value="GH29D-like_dom"/>
</dbReference>
<dbReference type="EMBL" id="RQHV01000010">
    <property type="protein sequence ID" value="TGN14191.1"/>
    <property type="molecule type" value="Genomic_DNA"/>
</dbReference>
<dbReference type="RefSeq" id="WP_210413610.1">
    <property type="nucleotide sequence ID" value="NZ_RQHV01000010.1"/>
</dbReference>
<accession>A0A4R9LS84</accession>
<dbReference type="Proteomes" id="UP000298264">
    <property type="component" value="Unassembled WGS sequence"/>
</dbReference>
<dbReference type="AlphaFoldDB" id="A0A4R9LS84"/>
<feature type="domain" description="GH29D-like beta-sandwich" evidence="1">
    <location>
        <begin position="33"/>
        <end position="69"/>
    </location>
</feature>
<comment type="caution">
    <text evidence="2">The sequence shown here is derived from an EMBL/GenBank/DDBJ whole genome shotgun (WGS) entry which is preliminary data.</text>
</comment>
<feature type="non-terminal residue" evidence="2">
    <location>
        <position position="1"/>
    </location>
</feature>
<sequence>GQGFDSNGDGVVDNPILSQIANDTTPPTSSILPAGGAYPSAVSLTINCSDNIAPSQMVYTTNGSAPTFNPINGIIRNPPSARFTVGAEGNGTYFVRYFCRDLAGNLENAHSETYVIDSNVPSVTASLASVYVSNNGGAINSSQLTWSSSVGGTYSVRSGGTNCTDGVELSNGSATAGTPNTATNFTASALSVGNTTIRVCVTNPNNGFTGSYALTITRDDTPPTVGANPTSGSYITFFSVSLTCNDAGG</sequence>
<proteinExistence type="predicted"/>
<dbReference type="Pfam" id="PF13290">
    <property type="entry name" value="CHB_HEX_C_1"/>
    <property type="match status" value="1"/>
</dbReference>
<evidence type="ECO:0000313" key="2">
    <source>
        <dbReference type="EMBL" id="TGN14191.1"/>
    </source>
</evidence>
<name>A0A4R9LS84_9LEPT</name>
<keyword evidence="3" id="KW-1185">Reference proteome</keyword>
<feature type="non-terminal residue" evidence="2">
    <location>
        <position position="249"/>
    </location>
</feature>
<reference evidence="2" key="1">
    <citation type="journal article" date="2019" name="PLoS Negl. Trop. Dis.">
        <title>Revisiting the worldwide diversity of Leptospira species in the environment.</title>
        <authorList>
            <person name="Vincent A.T."/>
            <person name="Schiettekatte O."/>
            <person name="Bourhy P."/>
            <person name="Veyrier F.J."/>
            <person name="Picardeau M."/>
        </authorList>
    </citation>
    <scope>NUCLEOTIDE SEQUENCE [LARGE SCALE GENOMIC DNA]</scope>
    <source>
        <strain evidence="2">201400974</strain>
    </source>
</reference>
<evidence type="ECO:0000313" key="3">
    <source>
        <dbReference type="Proteomes" id="UP000298264"/>
    </source>
</evidence>
<organism evidence="2 3">
    <name type="scientific">Leptospira ilyithenensis</name>
    <dbReference type="NCBI Taxonomy" id="2484901"/>
    <lineage>
        <taxon>Bacteria</taxon>
        <taxon>Pseudomonadati</taxon>
        <taxon>Spirochaetota</taxon>
        <taxon>Spirochaetia</taxon>
        <taxon>Leptospirales</taxon>
        <taxon>Leptospiraceae</taxon>
        <taxon>Leptospira</taxon>
    </lineage>
</organism>
<protein>
    <recommendedName>
        <fullName evidence="1">GH29D-like beta-sandwich domain-containing protein</fullName>
    </recommendedName>
</protein>
<gene>
    <name evidence="2" type="ORF">EHS11_02525</name>
</gene>